<keyword evidence="1" id="KW-0832">Ubl conjugation</keyword>
<feature type="region of interest" description="Disordered" evidence="7">
    <location>
        <begin position="138"/>
        <end position="220"/>
    </location>
</feature>
<dbReference type="KEGG" id="mrr:Moror_6229"/>
<dbReference type="Gene3D" id="1.20.5.170">
    <property type="match status" value="1"/>
</dbReference>
<dbReference type="Proteomes" id="UP000017559">
    <property type="component" value="Unassembled WGS sequence"/>
</dbReference>
<feature type="compositionally biased region" description="Basic and acidic residues" evidence="7">
    <location>
        <begin position="27"/>
        <end position="37"/>
    </location>
</feature>
<dbReference type="EMBL" id="AWSO01001298">
    <property type="protein sequence ID" value="ESK84428.1"/>
    <property type="molecule type" value="Genomic_DNA"/>
</dbReference>
<comment type="caution">
    <text evidence="9">The sequence shown here is derived from an EMBL/GenBank/DDBJ whole genome shotgun (WGS) entry which is preliminary data.</text>
</comment>
<dbReference type="InterPro" id="IPR052470">
    <property type="entry name" value="ER_Stress-Reg_TF"/>
</dbReference>
<dbReference type="InterPro" id="IPR004827">
    <property type="entry name" value="bZIP"/>
</dbReference>
<evidence type="ECO:0000256" key="7">
    <source>
        <dbReference type="SAM" id="MobiDB-lite"/>
    </source>
</evidence>
<dbReference type="GO" id="GO:0000981">
    <property type="term" value="F:DNA-binding transcription factor activity, RNA polymerase II-specific"/>
    <property type="evidence" value="ECO:0007669"/>
    <property type="project" value="TreeGrafter"/>
</dbReference>
<feature type="compositionally biased region" description="Low complexity" evidence="7">
    <location>
        <begin position="190"/>
        <end position="209"/>
    </location>
</feature>
<dbReference type="GO" id="GO:0000977">
    <property type="term" value="F:RNA polymerase II transcription regulatory region sequence-specific DNA binding"/>
    <property type="evidence" value="ECO:0007669"/>
    <property type="project" value="TreeGrafter"/>
</dbReference>
<keyword evidence="2" id="KW-0805">Transcription regulation</keyword>
<dbReference type="InterPro" id="IPR046347">
    <property type="entry name" value="bZIP_sf"/>
</dbReference>
<feature type="domain" description="BZIP" evidence="8">
    <location>
        <begin position="33"/>
        <end position="76"/>
    </location>
</feature>
<keyword evidence="10" id="KW-1185">Reference proteome</keyword>
<organism evidence="9 10">
    <name type="scientific">Moniliophthora roreri (strain MCA 2997)</name>
    <name type="common">Cocoa frosty pod rot fungus</name>
    <name type="synonym">Crinipellis roreri</name>
    <dbReference type="NCBI Taxonomy" id="1381753"/>
    <lineage>
        <taxon>Eukaryota</taxon>
        <taxon>Fungi</taxon>
        <taxon>Dikarya</taxon>
        <taxon>Basidiomycota</taxon>
        <taxon>Agaricomycotina</taxon>
        <taxon>Agaricomycetes</taxon>
        <taxon>Agaricomycetidae</taxon>
        <taxon>Agaricales</taxon>
        <taxon>Marasmiineae</taxon>
        <taxon>Marasmiaceae</taxon>
        <taxon>Moniliophthora</taxon>
    </lineage>
</organism>
<dbReference type="PROSITE" id="PS00036">
    <property type="entry name" value="BZIP_BASIC"/>
    <property type="match status" value="1"/>
</dbReference>
<reference evidence="9 10" key="1">
    <citation type="journal article" date="2014" name="BMC Genomics">
        <title>Genome and secretome analysis of the hemibiotrophic fungal pathogen, Moniliophthora roreri, which causes frosty pod rot disease of cacao: mechanisms of the biotrophic and necrotrophic phases.</title>
        <authorList>
            <person name="Meinhardt L.W."/>
            <person name="Costa G.G.L."/>
            <person name="Thomazella D.P.T."/>
            <person name="Teixeira P.J.P.L."/>
            <person name="Carazzolle M.F."/>
            <person name="Schuster S.C."/>
            <person name="Carlson J.E."/>
            <person name="Guiltinan M.J."/>
            <person name="Mieczkowski P."/>
            <person name="Farmer A."/>
            <person name="Ramaraj T."/>
            <person name="Crozier J."/>
            <person name="Davis R.E."/>
            <person name="Shao J."/>
            <person name="Melnick R.L."/>
            <person name="Pereira G.A.G."/>
            <person name="Bailey B.A."/>
        </authorList>
    </citation>
    <scope>NUCLEOTIDE SEQUENCE [LARGE SCALE GENOMIC DNA]</scope>
    <source>
        <strain evidence="9 10">MCA 2997</strain>
    </source>
</reference>
<feature type="region of interest" description="Disordered" evidence="7">
    <location>
        <begin position="67"/>
        <end position="97"/>
    </location>
</feature>
<proteinExistence type="predicted"/>
<evidence type="ECO:0000256" key="1">
    <source>
        <dbReference type="ARBA" id="ARBA00022843"/>
    </source>
</evidence>
<evidence type="ECO:0000259" key="8">
    <source>
        <dbReference type="PROSITE" id="PS50217"/>
    </source>
</evidence>
<keyword evidence="5" id="KW-0539">Nucleus</keyword>
<protein>
    <recommendedName>
        <fullName evidence="6">X-box-binding protein 1</fullName>
    </recommendedName>
</protein>
<keyword evidence="3" id="KW-0238">DNA-binding</keyword>
<evidence type="ECO:0000313" key="9">
    <source>
        <dbReference type="EMBL" id="ESK84428.1"/>
    </source>
</evidence>
<evidence type="ECO:0000256" key="4">
    <source>
        <dbReference type="ARBA" id="ARBA00023163"/>
    </source>
</evidence>
<dbReference type="PANTHER" id="PTHR46542:SF1">
    <property type="entry name" value="X-BOX BINDING PROTEIN 1"/>
    <property type="match status" value="1"/>
</dbReference>
<evidence type="ECO:0000256" key="6">
    <source>
        <dbReference type="ARBA" id="ARBA00040165"/>
    </source>
</evidence>
<dbReference type="AlphaFoldDB" id="V2WC63"/>
<accession>V2WC63</accession>
<keyword evidence="4" id="KW-0804">Transcription</keyword>
<feature type="compositionally biased region" description="Low complexity" evidence="7">
    <location>
        <begin position="148"/>
        <end position="179"/>
    </location>
</feature>
<evidence type="ECO:0000313" key="10">
    <source>
        <dbReference type="Proteomes" id="UP000017559"/>
    </source>
</evidence>
<evidence type="ECO:0000256" key="2">
    <source>
        <dbReference type="ARBA" id="ARBA00023015"/>
    </source>
</evidence>
<evidence type="ECO:0000256" key="5">
    <source>
        <dbReference type="ARBA" id="ARBA00023242"/>
    </source>
</evidence>
<gene>
    <name evidence="9" type="ORF">Moror_6229</name>
</gene>
<sequence>MSSHKSEPHSPSPSPSTSTSNPRKRPRSEISSEERKEARAHRNRIAAQNSRDRRKAQFAYLERRVVELEEENKRLRAGLPPTTSPDTQEDSAAKDRENQELRARIASLERGLEVVVKAFTAQGTVLPADASQSVLGSLKLSEPSPAPTNTTTTNTTSTTLSSSTPIDEPTSSSTPTTHSMAPAYPISPAPSHTSLDFSFSSTSTTSPDLVASTPLPEMESQQEFTRHLARLNPSFDDTKTTFSAPITTPQEPVVDDATMESLFREIVCASPGPEKRSESLPSFDLFNSTGEGQVQTSASLQDQTTVTNQMDLGLGISMDLGLEGITGFGNMDTIESTEGGFTATWLEGGDNLFDYTTLLLEGVADSSAPPMMPLMSLLSESVEVA</sequence>
<dbReference type="PROSITE" id="PS50217">
    <property type="entry name" value="BZIP"/>
    <property type="match status" value="1"/>
</dbReference>
<dbReference type="HOGENOM" id="CLU_044756_0_0_1"/>
<name>V2WC63_MONRO</name>
<dbReference type="SUPFAM" id="SSF57959">
    <property type="entry name" value="Leucine zipper domain"/>
    <property type="match status" value="1"/>
</dbReference>
<evidence type="ECO:0000256" key="3">
    <source>
        <dbReference type="ARBA" id="ARBA00023125"/>
    </source>
</evidence>
<dbReference type="PANTHER" id="PTHR46542">
    <property type="entry name" value="X-BOX BINDING PROTEIN 1"/>
    <property type="match status" value="1"/>
</dbReference>
<feature type="region of interest" description="Disordered" evidence="7">
    <location>
        <begin position="1"/>
        <end position="55"/>
    </location>
</feature>
<dbReference type="Pfam" id="PF00170">
    <property type="entry name" value="bZIP_1"/>
    <property type="match status" value="1"/>
</dbReference>
<dbReference type="GO" id="GO:0005634">
    <property type="term" value="C:nucleus"/>
    <property type="evidence" value="ECO:0007669"/>
    <property type="project" value="TreeGrafter"/>
</dbReference>
<dbReference type="SMART" id="SM00338">
    <property type="entry name" value="BRLZ"/>
    <property type="match status" value="1"/>
</dbReference>
<dbReference type="OrthoDB" id="295274at2759"/>
<dbReference type="STRING" id="1381753.V2WC63"/>